<dbReference type="HOGENOM" id="CLU_887744_0_0_7"/>
<sequence>MKPKERSAADMLRAMATIVLGLVVLGLFVVALGGFRFWERLTQYTILFDTVKDLNVGQPVKLDGMNIGRVVTISPYAPDPSQVQVTIGVRDNMPLYANCVASISQRGLVGDYYVLLTLQGQTGPVLPPESVIISKQTPGLAEIGALVGDLVATLKPRLERIATGLEQLFTPENIHQISTVLADLEILVNSAQATVRTLQTELDGVGAQAKDTLAHGTATLDQARDTFVMVQTDFTALSTELRAQVHEVGTRYADLASQVQTDLGYNQEQLTQVLDQVQRLSEELTVLTQDVKERPWQLLRAPRAFPEVRQ</sequence>
<dbReference type="PANTHER" id="PTHR33371:SF4">
    <property type="entry name" value="INTERMEMBRANE PHOSPHOLIPID TRANSPORT SYSTEM BINDING PROTEIN MLAD"/>
    <property type="match status" value="1"/>
</dbReference>
<keyword evidence="1" id="KW-1133">Transmembrane helix</keyword>
<accession>T2G999</accession>
<feature type="domain" description="Mce/MlaD" evidence="2">
    <location>
        <begin position="43"/>
        <end position="116"/>
    </location>
</feature>
<dbReference type="KEGG" id="dgg:DGI_0856"/>
<dbReference type="EMBL" id="CP006585">
    <property type="protein sequence ID" value="AGW12749.1"/>
    <property type="molecule type" value="Genomic_DNA"/>
</dbReference>
<gene>
    <name evidence="3" type="ORF">DGI_0856</name>
</gene>
<keyword evidence="1" id="KW-0812">Transmembrane</keyword>
<evidence type="ECO:0000259" key="2">
    <source>
        <dbReference type="Pfam" id="PF02470"/>
    </source>
</evidence>
<dbReference type="Pfam" id="PF02470">
    <property type="entry name" value="MlaD"/>
    <property type="match status" value="1"/>
</dbReference>
<dbReference type="AlphaFoldDB" id="T2G999"/>
<keyword evidence="1" id="KW-0472">Membrane</keyword>
<reference evidence="3 4" key="1">
    <citation type="journal article" date="2013" name="J. Bacteriol.">
        <title>Roles of HynAB and Ech, the only two hydrogenases found in the model sulfate reducer Desulfovibrio gigas.</title>
        <authorList>
            <person name="Morais-Silva F.O."/>
            <person name="Santos C.I."/>
            <person name="Rodrigues R."/>
            <person name="Pereira I.A."/>
            <person name="Rodrigues-Pousada C."/>
        </authorList>
    </citation>
    <scope>NUCLEOTIDE SEQUENCE [LARGE SCALE GENOMIC DNA]</scope>
    <source>
        <strain evidence="4">ATCC 19364 / DSM 1382 / NCIMB 9332 / VKM B-1759</strain>
    </source>
</reference>
<dbReference type="InterPro" id="IPR052336">
    <property type="entry name" value="MlaD_Phospholipid_Transporter"/>
</dbReference>
<feature type="transmembrane region" description="Helical" evidence="1">
    <location>
        <begin position="12"/>
        <end position="38"/>
    </location>
</feature>
<dbReference type="InterPro" id="IPR003399">
    <property type="entry name" value="Mce/MlaD"/>
</dbReference>
<organism evidence="3 4">
    <name type="scientific">Megalodesulfovibrio gigas (strain ATCC 19364 / DSM 1382 / NCIMB 9332 / VKM B-1759)</name>
    <name type="common">Desulfovibrio gigas</name>
    <dbReference type="NCBI Taxonomy" id="1121448"/>
    <lineage>
        <taxon>Bacteria</taxon>
        <taxon>Pseudomonadati</taxon>
        <taxon>Thermodesulfobacteriota</taxon>
        <taxon>Desulfovibrionia</taxon>
        <taxon>Desulfovibrionales</taxon>
        <taxon>Desulfovibrionaceae</taxon>
        <taxon>Megalodesulfovibrio</taxon>
    </lineage>
</organism>
<evidence type="ECO:0000313" key="4">
    <source>
        <dbReference type="Proteomes" id="UP000016587"/>
    </source>
</evidence>
<name>T2G999_MEGG1</name>
<dbReference type="STRING" id="1121448.DGI_0856"/>
<protein>
    <submittedName>
        <fullName evidence="3">Putative mammalian cell entry domain-containing protein</fullName>
    </submittedName>
</protein>
<dbReference type="RefSeq" id="WP_021759444.1">
    <property type="nucleotide sequence ID" value="NC_022444.1"/>
</dbReference>
<proteinExistence type="predicted"/>
<dbReference type="eggNOG" id="COG1463">
    <property type="taxonomic scope" value="Bacteria"/>
</dbReference>
<dbReference type="OrthoDB" id="5372112at2"/>
<evidence type="ECO:0000313" key="3">
    <source>
        <dbReference type="EMBL" id="AGW12749.1"/>
    </source>
</evidence>
<evidence type="ECO:0000256" key="1">
    <source>
        <dbReference type="SAM" id="Phobius"/>
    </source>
</evidence>
<dbReference type="PATRIC" id="fig|1121448.10.peg.856"/>
<dbReference type="Proteomes" id="UP000016587">
    <property type="component" value="Chromosome"/>
</dbReference>
<dbReference type="PANTHER" id="PTHR33371">
    <property type="entry name" value="INTERMEMBRANE PHOSPHOLIPID TRANSPORT SYSTEM BINDING PROTEIN MLAD-RELATED"/>
    <property type="match status" value="1"/>
</dbReference>
<keyword evidence="4" id="KW-1185">Reference proteome</keyword>
<reference evidence="4" key="2">
    <citation type="submission" date="2013-07" db="EMBL/GenBank/DDBJ databases">
        <authorList>
            <person name="Morais-Silva F.O."/>
            <person name="Rezende A.M."/>
            <person name="Pimentel C."/>
            <person name="Resende D.M."/>
            <person name="Santos C.I."/>
            <person name="Clemente C."/>
            <person name="de Oliveira L.M."/>
            <person name="da Silva S.M."/>
            <person name="Costa D.A."/>
            <person name="Varela-Raposo A."/>
            <person name="Horacio E.C.A."/>
            <person name="Matos M."/>
            <person name="Flores O."/>
            <person name="Ruiz J.C."/>
            <person name="Rodrigues-Pousada C."/>
        </authorList>
    </citation>
    <scope>NUCLEOTIDE SEQUENCE [LARGE SCALE GENOMIC DNA]</scope>
    <source>
        <strain evidence="4">ATCC 19364 / DSM 1382 / NCIMB 9332 / VKM B-1759</strain>
    </source>
</reference>